<keyword evidence="3" id="KW-1185">Reference proteome</keyword>
<reference evidence="2" key="1">
    <citation type="submission" date="2023-03" db="EMBL/GenBank/DDBJ databases">
        <title>Massive genome expansion in bonnet fungi (Mycena s.s.) driven by repeated elements and novel gene families across ecological guilds.</title>
        <authorList>
            <consortium name="Lawrence Berkeley National Laboratory"/>
            <person name="Harder C.B."/>
            <person name="Miyauchi S."/>
            <person name="Viragh M."/>
            <person name="Kuo A."/>
            <person name="Thoen E."/>
            <person name="Andreopoulos B."/>
            <person name="Lu D."/>
            <person name="Skrede I."/>
            <person name="Drula E."/>
            <person name="Henrissat B."/>
            <person name="Morin E."/>
            <person name="Kohler A."/>
            <person name="Barry K."/>
            <person name="LaButti K."/>
            <person name="Morin E."/>
            <person name="Salamov A."/>
            <person name="Lipzen A."/>
            <person name="Mereny Z."/>
            <person name="Hegedus B."/>
            <person name="Baldrian P."/>
            <person name="Stursova M."/>
            <person name="Weitz H."/>
            <person name="Taylor A."/>
            <person name="Grigoriev I.V."/>
            <person name="Nagy L.G."/>
            <person name="Martin F."/>
            <person name="Kauserud H."/>
        </authorList>
    </citation>
    <scope>NUCLEOTIDE SEQUENCE</scope>
    <source>
        <strain evidence="2">CBHHK188m</strain>
    </source>
</reference>
<dbReference type="AlphaFoldDB" id="A0AAD7NG57"/>
<comment type="caution">
    <text evidence="2">The sequence shown here is derived from an EMBL/GenBank/DDBJ whole genome shotgun (WGS) entry which is preliminary data.</text>
</comment>
<proteinExistence type="predicted"/>
<feature type="region of interest" description="Disordered" evidence="1">
    <location>
        <begin position="68"/>
        <end position="95"/>
    </location>
</feature>
<name>A0AAD7NG57_9AGAR</name>
<accession>A0AAD7NG57</accession>
<sequence>MSAPGPYPTPAFVCACAKSAPSAPSPLPEGRGLDYLRCSNVQLHTQLLAAWLFQQAHKIPGTMCSQPRPVSDHGCASASSLAGWEPENADDGSADSTFKTKMEHLSDKTSTNLHIEGLPLSIDQTANTRVRRSRREELKNHLSIPPPPLREGAARATSRINAGMHDDLHSDAGLAYTRFELDYPAILSLHESLNASGAGTRAVSDGAAAANADTAGAPACAFPCFRAPVESRA</sequence>
<evidence type="ECO:0000313" key="3">
    <source>
        <dbReference type="Proteomes" id="UP001215280"/>
    </source>
</evidence>
<dbReference type="Proteomes" id="UP001215280">
    <property type="component" value="Unassembled WGS sequence"/>
</dbReference>
<organism evidence="2 3">
    <name type="scientific">Mycena maculata</name>
    <dbReference type="NCBI Taxonomy" id="230809"/>
    <lineage>
        <taxon>Eukaryota</taxon>
        <taxon>Fungi</taxon>
        <taxon>Dikarya</taxon>
        <taxon>Basidiomycota</taxon>
        <taxon>Agaricomycotina</taxon>
        <taxon>Agaricomycetes</taxon>
        <taxon>Agaricomycetidae</taxon>
        <taxon>Agaricales</taxon>
        <taxon>Marasmiineae</taxon>
        <taxon>Mycenaceae</taxon>
        <taxon>Mycena</taxon>
    </lineage>
</organism>
<protein>
    <submittedName>
        <fullName evidence="2">Uncharacterized protein</fullName>
    </submittedName>
</protein>
<dbReference type="EMBL" id="JARJLG010000047">
    <property type="protein sequence ID" value="KAJ7760877.1"/>
    <property type="molecule type" value="Genomic_DNA"/>
</dbReference>
<gene>
    <name evidence="2" type="ORF">DFH07DRAFT_957407</name>
</gene>
<evidence type="ECO:0000313" key="2">
    <source>
        <dbReference type="EMBL" id="KAJ7760877.1"/>
    </source>
</evidence>
<evidence type="ECO:0000256" key="1">
    <source>
        <dbReference type="SAM" id="MobiDB-lite"/>
    </source>
</evidence>